<feature type="domain" description="Methyltransferase small" evidence="6">
    <location>
        <begin position="121"/>
        <end position="221"/>
    </location>
</feature>
<evidence type="ECO:0000256" key="1">
    <source>
        <dbReference type="ARBA" id="ARBA00012771"/>
    </source>
</evidence>
<protein>
    <recommendedName>
        <fullName evidence="1">peptide chain release factor N(5)-glutamine methyltransferase</fullName>
        <ecNumber evidence="1">2.1.1.297</ecNumber>
    </recommendedName>
</protein>
<dbReference type="GO" id="GO:0102559">
    <property type="term" value="F:peptide chain release factor N(5)-glutamine methyltransferase activity"/>
    <property type="evidence" value="ECO:0007669"/>
    <property type="project" value="UniProtKB-EC"/>
</dbReference>
<keyword evidence="3 7" id="KW-0808">Transferase</keyword>
<dbReference type="PROSITE" id="PS00092">
    <property type="entry name" value="N6_MTASE"/>
    <property type="match status" value="1"/>
</dbReference>
<evidence type="ECO:0000256" key="3">
    <source>
        <dbReference type="ARBA" id="ARBA00022679"/>
    </source>
</evidence>
<keyword evidence="4" id="KW-0949">S-adenosyl-L-methionine</keyword>
<name>A0A086TE05_HAPC1</name>
<dbReference type="GO" id="GO:0003676">
    <property type="term" value="F:nucleic acid binding"/>
    <property type="evidence" value="ECO:0007669"/>
    <property type="project" value="InterPro"/>
</dbReference>
<dbReference type="AlphaFoldDB" id="A0A086TE05"/>
<proteinExistence type="predicted"/>
<organism evidence="7 8">
    <name type="scientific">Hapsidospora chrysogenum (strain ATCC 11550 / CBS 779.69 / DSM 880 / IAM 14645 / JCM 23072 / IMI 49137)</name>
    <name type="common">Acremonium chrysogenum</name>
    <dbReference type="NCBI Taxonomy" id="857340"/>
    <lineage>
        <taxon>Eukaryota</taxon>
        <taxon>Fungi</taxon>
        <taxon>Dikarya</taxon>
        <taxon>Ascomycota</taxon>
        <taxon>Pezizomycotina</taxon>
        <taxon>Sordariomycetes</taxon>
        <taxon>Hypocreomycetidae</taxon>
        <taxon>Hypocreales</taxon>
        <taxon>Bionectriaceae</taxon>
        <taxon>Hapsidospora</taxon>
    </lineage>
</organism>
<dbReference type="InterPro" id="IPR029063">
    <property type="entry name" value="SAM-dependent_MTases_sf"/>
</dbReference>
<keyword evidence="2 7" id="KW-0489">Methyltransferase</keyword>
<reference evidence="8" key="1">
    <citation type="journal article" date="2014" name="Genome Announc.">
        <title>Genome sequence and annotation of Acremonium chrysogenum, producer of the beta-lactam antibiotic cephalosporin C.</title>
        <authorList>
            <person name="Terfehr D."/>
            <person name="Dahlmann T.A."/>
            <person name="Specht T."/>
            <person name="Zadra I."/>
            <person name="Kuernsteiner H."/>
            <person name="Kueck U."/>
        </authorList>
    </citation>
    <scope>NUCLEOTIDE SEQUENCE [LARGE SCALE GENOMIC DNA]</scope>
    <source>
        <strain evidence="8">ATCC 11550 / CBS 779.69 / DSM 880 / IAM 14645 / JCM 23072 / IMI 49137</strain>
    </source>
</reference>
<comment type="catalytic activity">
    <reaction evidence="5">
        <text>L-glutaminyl-[peptide chain release factor] + S-adenosyl-L-methionine = N(5)-methyl-L-glutaminyl-[peptide chain release factor] + S-adenosyl-L-homocysteine + H(+)</text>
        <dbReference type="Rhea" id="RHEA:42896"/>
        <dbReference type="Rhea" id="RHEA-COMP:10271"/>
        <dbReference type="Rhea" id="RHEA-COMP:10272"/>
        <dbReference type="ChEBI" id="CHEBI:15378"/>
        <dbReference type="ChEBI" id="CHEBI:30011"/>
        <dbReference type="ChEBI" id="CHEBI:57856"/>
        <dbReference type="ChEBI" id="CHEBI:59789"/>
        <dbReference type="ChEBI" id="CHEBI:61891"/>
        <dbReference type="EC" id="2.1.1.297"/>
    </reaction>
</comment>
<dbReference type="STRING" id="857340.A0A086TE05"/>
<dbReference type="InterPro" id="IPR007848">
    <property type="entry name" value="Small_mtfrase_dom"/>
</dbReference>
<dbReference type="GO" id="GO:0005739">
    <property type="term" value="C:mitochondrion"/>
    <property type="evidence" value="ECO:0007669"/>
    <property type="project" value="TreeGrafter"/>
</dbReference>
<keyword evidence="8" id="KW-1185">Reference proteome</keyword>
<dbReference type="HOGENOM" id="CLU_018398_0_0_1"/>
<dbReference type="OrthoDB" id="269872at2759"/>
<dbReference type="InterPro" id="IPR050320">
    <property type="entry name" value="N5-glutamine_MTase"/>
</dbReference>
<comment type="caution">
    <text evidence="7">The sequence shown here is derived from an EMBL/GenBank/DDBJ whole genome shotgun (WGS) entry which is preliminary data.</text>
</comment>
<dbReference type="CDD" id="cd02440">
    <property type="entry name" value="AdoMet_MTases"/>
    <property type="match status" value="1"/>
</dbReference>
<dbReference type="NCBIfam" id="TIGR00536">
    <property type="entry name" value="hemK_fam"/>
    <property type="match status" value="1"/>
</dbReference>
<evidence type="ECO:0000259" key="6">
    <source>
        <dbReference type="Pfam" id="PF05175"/>
    </source>
</evidence>
<dbReference type="InterPro" id="IPR002052">
    <property type="entry name" value="DNA_methylase_N6_adenine_CS"/>
</dbReference>
<dbReference type="Gene3D" id="3.40.50.150">
    <property type="entry name" value="Vaccinia Virus protein VP39"/>
    <property type="match status" value="1"/>
</dbReference>
<evidence type="ECO:0000256" key="2">
    <source>
        <dbReference type="ARBA" id="ARBA00022603"/>
    </source>
</evidence>
<dbReference type="GO" id="GO:0032259">
    <property type="term" value="P:methylation"/>
    <property type="evidence" value="ECO:0007669"/>
    <property type="project" value="UniProtKB-KW"/>
</dbReference>
<dbReference type="EC" id="2.1.1.297" evidence="1"/>
<dbReference type="Pfam" id="PF05175">
    <property type="entry name" value="MTS"/>
    <property type="match status" value="1"/>
</dbReference>
<gene>
    <name evidence="7" type="ORF">ACRE_015690</name>
</gene>
<evidence type="ECO:0000256" key="4">
    <source>
        <dbReference type="ARBA" id="ARBA00022691"/>
    </source>
</evidence>
<dbReference type="InterPro" id="IPR004556">
    <property type="entry name" value="HemK-like"/>
</dbReference>
<dbReference type="Gene3D" id="1.10.8.10">
    <property type="entry name" value="DNA helicase RuvA subunit, C-terminal domain"/>
    <property type="match status" value="1"/>
</dbReference>
<evidence type="ECO:0000313" key="7">
    <source>
        <dbReference type="EMBL" id="KFH47587.1"/>
    </source>
</evidence>
<dbReference type="Proteomes" id="UP000029964">
    <property type="component" value="Unassembled WGS sequence"/>
</dbReference>
<dbReference type="PANTHER" id="PTHR18895">
    <property type="entry name" value="HEMK METHYLTRANSFERASE"/>
    <property type="match status" value="1"/>
</dbReference>
<dbReference type="SUPFAM" id="SSF53335">
    <property type="entry name" value="S-adenosyl-L-methionine-dependent methyltransferases"/>
    <property type="match status" value="1"/>
</dbReference>
<accession>A0A086TE05</accession>
<dbReference type="EMBL" id="JPKY01000008">
    <property type="protein sequence ID" value="KFH47587.1"/>
    <property type="molecule type" value="Genomic_DNA"/>
</dbReference>
<evidence type="ECO:0000256" key="5">
    <source>
        <dbReference type="ARBA" id="ARBA00048391"/>
    </source>
</evidence>
<evidence type="ECO:0000313" key="8">
    <source>
        <dbReference type="Proteomes" id="UP000029964"/>
    </source>
</evidence>
<dbReference type="PANTHER" id="PTHR18895:SF74">
    <property type="entry name" value="MTRF1L RELEASE FACTOR GLUTAMINE METHYLTRANSFERASE"/>
    <property type="match status" value="1"/>
</dbReference>
<sequence length="354" mass="39442">MPRLPPHLVRRASHISPDLATLLPACRDLRSAANELRWLKEHADTTTRPDARPRRLTQLCQQRGRGVPLQYVLGTQPFGSLDIKCRPGVLVPRPETEAYVCHLVDLLKSGALLGQPASSCEKLRIIDFCTGTGCIPLLLFAELRKSVHSLDVRGVDISPRALELAQENLVHNIARGHMSPASQDLRVSFANSDVFSDKDNRALAASPWDVMISNPPYVAEEVWNHGRGQLGYSVRKYEPRLALVPGDHLPSAPSGLNPEDVFYARLLDIASILRPQVLLLEVGDSDQARRVVGYSRKHPFSMDSEVEIWRDWPDLEPNGDEEQSYRMPLGNGRGHEEVVIKGSGNIRSVLIHRP</sequence>